<dbReference type="Proteomes" id="UP000011518">
    <property type="component" value="Unassembled WGS sequence"/>
</dbReference>
<evidence type="ECO:0000313" key="2">
    <source>
        <dbReference type="EMBL" id="ELW67750.1"/>
    </source>
</evidence>
<feature type="region of interest" description="Disordered" evidence="1">
    <location>
        <begin position="1"/>
        <end position="74"/>
    </location>
</feature>
<dbReference type="InParanoid" id="L9KXT0"/>
<feature type="compositionally biased region" description="Polar residues" evidence="1">
    <location>
        <begin position="139"/>
        <end position="170"/>
    </location>
</feature>
<gene>
    <name evidence="2" type="ORF">TREES_T100011783</name>
</gene>
<feature type="compositionally biased region" description="Basic and acidic residues" evidence="1">
    <location>
        <begin position="49"/>
        <end position="58"/>
    </location>
</feature>
<sequence length="170" mass="18441">MNPHTRHFLGKDETQEVSPQPTRTRRPCCSPARLHSRSLLASHSPSRAGHQELPHAEDTQGPARHGPRAPSTAVSTVLLPRWAWPAPPFSASLREDAGTTDPTRAQVQSGQRQAAHGHLTGRGANDWQGNPDRRRGRPASNTRHGVGLTSAQQQHWAHGVSLNSLRNGSG</sequence>
<feature type="compositionally biased region" description="Polar residues" evidence="1">
    <location>
        <begin position="100"/>
        <end position="112"/>
    </location>
</feature>
<feature type="region of interest" description="Disordered" evidence="1">
    <location>
        <begin position="86"/>
        <end position="170"/>
    </location>
</feature>
<organism evidence="2 3">
    <name type="scientific">Tupaia chinensis</name>
    <name type="common">Chinese tree shrew</name>
    <name type="synonym">Tupaia belangeri chinensis</name>
    <dbReference type="NCBI Taxonomy" id="246437"/>
    <lineage>
        <taxon>Eukaryota</taxon>
        <taxon>Metazoa</taxon>
        <taxon>Chordata</taxon>
        <taxon>Craniata</taxon>
        <taxon>Vertebrata</taxon>
        <taxon>Euteleostomi</taxon>
        <taxon>Mammalia</taxon>
        <taxon>Eutheria</taxon>
        <taxon>Euarchontoglires</taxon>
        <taxon>Scandentia</taxon>
        <taxon>Tupaiidae</taxon>
        <taxon>Tupaia</taxon>
    </lineage>
</organism>
<accession>L9KXT0</accession>
<reference evidence="3" key="2">
    <citation type="journal article" date="2013" name="Nat. Commun.">
        <title>Genome of the Chinese tree shrew.</title>
        <authorList>
            <person name="Fan Y."/>
            <person name="Huang Z.Y."/>
            <person name="Cao C.C."/>
            <person name="Chen C.S."/>
            <person name="Chen Y.X."/>
            <person name="Fan D.D."/>
            <person name="He J."/>
            <person name="Hou H.L."/>
            <person name="Hu L."/>
            <person name="Hu X.T."/>
            <person name="Jiang X.T."/>
            <person name="Lai R."/>
            <person name="Lang Y.S."/>
            <person name="Liang B."/>
            <person name="Liao S.G."/>
            <person name="Mu D."/>
            <person name="Ma Y.Y."/>
            <person name="Niu Y.Y."/>
            <person name="Sun X.Q."/>
            <person name="Xia J.Q."/>
            <person name="Xiao J."/>
            <person name="Xiong Z.Q."/>
            <person name="Xu L."/>
            <person name="Yang L."/>
            <person name="Zhang Y."/>
            <person name="Zhao W."/>
            <person name="Zhao X.D."/>
            <person name="Zheng Y.T."/>
            <person name="Zhou J.M."/>
            <person name="Zhu Y.B."/>
            <person name="Zhang G.J."/>
            <person name="Wang J."/>
            <person name="Yao Y.G."/>
        </authorList>
    </citation>
    <scope>NUCLEOTIDE SEQUENCE [LARGE SCALE GENOMIC DNA]</scope>
</reference>
<feature type="compositionally biased region" description="Low complexity" evidence="1">
    <location>
        <begin position="30"/>
        <end position="48"/>
    </location>
</feature>
<protein>
    <submittedName>
        <fullName evidence="2">Uncharacterized protein</fullName>
    </submittedName>
</protein>
<reference evidence="3" key="1">
    <citation type="submission" date="2012-07" db="EMBL/GenBank/DDBJ databases">
        <title>Genome of the Chinese tree shrew, a rising model animal genetically related to primates.</title>
        <authorList>
            <person name="Zhang G."/>
            <person name="Fan Y."/>
            <person name="Yao Y."/>
            <person name="Huang Z."/>
        </authorList>
    </citation>
    <scope>NUCLEOTIDE SEQUENCE [LARGE SCALE GENOMIC DNA]</scope>
</reference>
<name>L9KXT0_TUPCH</name>
<evidence type="ECO:0000313" key="3">
    <source>
        <dbReference type="Proteomes" id="UP000011518"/>
    </source>
</evidence>
<dbReference type="EMBL" id="KB320600">
    <property type="protein sequence ID" value="ELW67750.1"/>
    <property type="molecule type" value="Genomic_DNA"/>
</dbReference>
<keyword evidence="3" id="KW-1185">Reference proteome</keyword>
<dbReference type="AlphaFoldDB" id="L9KXT0"/>
<evidence type="ECO:0000256" key="1">
    <source>
        <dbReference type="SAM" id="MobiDB-lite"/>
    </source>
</evidence>
<proteinExistence type="predicted"/>